<dbReference type="EMBL" id="KQ419577">
    <property type="protein sequence ID" value="KOF83070.1"/>
    <property type="molecule type" value="Genomic_DNA"/>
</dbReference>
<dbReference type="PANTHER" id="PTHR16046">
    <property type="entry name" value="SMC5-SMC6 COMPLEX LOCALIZATION FACTOR 2"/>
    <property type="match status" value="1"/>
</dbReference>
<gene>
    <name evidence="5" type="ORF">OCBIM_22024420mg</name>
</gene>
<sequence>MASNSLRSRNKKSTEGEYYLLVVYISSFSIHLSSFITDSFITDLGLHDDHSRDSSDLSVSDDSGMLQTRLDKCELKDSGVRLDVKPKSKITLTLDVLVADKIQQADLKCGGVSNMLAELNEPDGMLPEHKKQLEMLSNFPQHNINELPPWETLFEASNYCCLFNSDLQLSHIKFLPGNSKIDNTLANTEGTEQLEFILKSDILRIVWYAVSNKNLVLRWLFFLMSIHNDVSVSEACYQIILNAIQLQLSSSRTKNTWAPDIADILRIFINYGAPVHDLVPNQAFLRSLPLGALQKPINTNCKHTKQDKSSTTTSSPRNADSVQLKGLQDAASAPKLRKSDKAQFNSTGLVYVLSVLSFVLDSRPYYTTDQLSALFLMLCKVRLDIHIATDPLVKNLQAVLSRIIQKFPAAEWPQTAINLSIDLTTLTRDPHNMLFLTQTLPHCQQSVELRQRLATLQLYVITEQNISTISKEDVNISQLFCLFPHLKSFAQNKLSTLSVTVDLLSIAVGGSSLQKSDRENLQQVMHEVMQLSECLRDNGRTVACSVVKNKLVILSNRWKIFLETIGLTQKNLFAWTRIDRPQESIETASEEMAICEEIILSDSDSTSLALSFTVSGITVHSLSLALSFTVSGITVHSLVLPFTVWYYRSQSGITVHSLSLTLPFTVPGVIVHSLWYYCSQSGITVHSLVLPFTVWYYRSQSGITVHSL</sequence>
<keyword evidence="3" id="KW-0812">Transmembrane</keyword>
<evidence type="ECO:0000256" key="1">
    <source>
        <dbReference type="ARBA" id="ARBA00010311"/>
    </source>
</evidence>
<protein>
    <recommendedName>
        <fullName evidence="4">Coiled-coil SMC6 And NSE5 INteracting (CANIN) domain-containing protein</fullName>
    </recommendedName>
</protein>
<accession>A0A0L8H2T4</accession>
<feature type="transmembrane region" description="Helical" evidence="3">
    <location>
        <begin position="18"/>
        <end position="36"/>
    </location>
</feature>
<dbReference type="AlphaFoldDB" id="A0A0L8H2T4"/>
<evidence type="ECO:0000256" key="3">
    <source>
        <dbReference type="SAM" id="Phobius"/>
    </source>
</evidence>
<dbReference type="InterPro" id="IPR044276">
    <property type="entry name" value="CANIN_dom"/>
</dbReference>
<dbReference type="PANTHER" id="PTHR16046:SF9">
    <property type="entry name" value="SMC5-SMC6 COMPLEX LOCALIZATION FACTOR PROTEIN 2"/>
    <property type="match status" value="1"/>
</dbReference>
<proteinExistence type="inferred from homology"/>
<evidence type="ECO:0000259" key="4">
    <source>
        <dbReference type="Pfam" id="PF14816"/>
    </source>
</evidence>
<keyword evidence="3" id="KW-1133">Transmembrane helix</keyword>
<feature type="domain" description="Coiled-coil SMC6 And NSE5 INteracting (CANIN)" evidence="4">
    <location>
        <begin position="121"/>
        <end position="454"/>
    </location>
</feature>
<evidence type="ECO:0000256" key="2">
    <source>
        <dbReference type="SAM" id="MobiDB-lite"/>
    </source>
</evidence>
<organism evidence="5">
    <name type="scientific">Octopus bimaculoides</name>
    <name type="common">California two-spotted octopus</name>
    <dbReference type="NCBI Taxonomy" id="37653"/>
    <lineage>
        <taxon>Eukaryota</taxon>
        <taxon>Metazoa</taxon>
        <taxon>Spiralia</taxon>
        <taxon>Lophotrochozoa</taxon>
        <taxon>Mollusca</taxon>
        <taxon>Cephalopoda</taxon>
        <taxon>Coleoidea</taxon>
        <taxon>Octopodiformes</taxon>
        <taxon>Octopoda</taxon>
        <taxon>Incirrata</taxon>
        <taxon>Octopodidae</taxon>
        <taxon>Octopus</taxon>
    </lineage>
</organism>
<dbReference type="Pfam" id="PF14816">
    <property type="entry name" value="CANIN"/>
    <property type="match status" value="1"/>
</dbReference>
<reference evidence="5" key="1">
    <citation type="submission" date="2015-07" db="EMBL/GenBank/DDBJ databases">
        <title>MeaNS - Measles Nucleotide Surveillance Program.</title>
        <authorList>
            <person name="Tran T."/>
            <person name="Druce J."/>
        </authorList>
    </citation>
    <scope>NUCLEOTIDE SEQUENCE</scope>
    <source>
        <strain evidence="5">UCB-OBI-ISO-001</strain>
        <tissue evidence="5">Gonad</tissue>
    </source>
</reference>
<comment type="similarity">
    <text evidence="1">Belongs to the FAM178 family.</text>
</comment>
<dbReference type="OrthoDB" id="6158547at2759"/>
<evidence type="ECO:0000313" key="5">
    <source>
        <dbReference type="EMBL" id="KOF83070.1"/>
    </source>
</evidence>
<feature type="region of interest" description="Disordered" evidence="2">
    <location>
        <begin position="300"/>
        <end position="321"/>
    </location>
</feature>
<name>A0A0L8H2T4_OCTBM</name>
<keyword evidence="3" id="KW-0472">Membrane</keyword>
<dbReference type="InterPro" id="IPR026161">
    <property type="entry name" value="FAM178"/>
</dbReference>